<feature type="compositionally biased region" description="Pro residues" evidence="1">
    <location>
        <begin position="35"/>
        <end position="60"/>
    </location>
</feature>
<name>A0AAE1TN80_9EUCA</name>
<evidence type="ECO:0000313" key="3">
    <source>
        <dbReference type="Proteomes" id="UP001292094"/>
    </source>
</evidence>
<accession>A0AAE1TN80</accession>
<evidence type="ECO:0000256" key="1">
    <source>
        <dbReference type="SAM" id="MobiDB-lite"/>
    </source>
</evidence>
<proteinExistence type="predicted"/>
<dbReference type="EMBL" id="JAWZYT010005210">
    <property type="protein sequence ID" value="KAK4291246.1"/>
    <property type="molecule type" value="Genomic_DNA"/>
</dbReference>
<gene>
    <name evidence="2" type="ORF">Pmani_035910</name>
</gene>
<organism evidence="2 3">
    <name type="scientific">Petrolisthes manimaculis</name>
    <dbReference type="NCBI Taxonomy" id="1843537"/>
    <lineage>
        <taxon>Eukaryota</taxon>
        <taxon>Metazoa</taxon>
        <taxon>Ecdysozoa</taxon>
        <taxon>Arthropoda</taxon>
        <taxon>Crustacea</taxon>
        <taxon>Multicrustacea</taxon>
        <taxon>Malacostraca</taxon>
        <taxon>Eumalacostraca</taxon>
        <taxon>Eucarida</taxon>
        <taxon>Decapoda</taxon>
        <taxon>Pleocyemata</taxon>
        <taxon>Anomura</taxon>
        <taxon>Galatheoidea</taxon>
        <taxon>Porcellanidae</taxon>
        <taxon>Petrolisthes</taxon>
    </lineage>
</organism>
<comment type="caution">
    <text evidence="2">The sequence shown here is derived from an EMBL/GenBank/DDBJ whole genome shotgun (WGS) entry which is preliminary data.</text>
</comment>
<keyword evidence="3" id="KW-1185">Reference proteome</keyword>
<reference evidence="2" key="1">
    <citation type="submission" date="2023-11" db="EMBL/GenBank/DDBJ databases">
        <title>Genome assemblies of two species of porcelain crab, Petrolisthes cinctipes and Petrolisthes manimaculis (Anomura: Porcellanidae).</title>
        <authorList>
            <person name="Angst P."/>
        </authorList>
    </citation>
    <scope>NUCLEOTIDE SEQUENCE</scope>
    <source>
        <strain evidence="2">PB745_02</strain>
        <tissue evidence="2">Gill</tissue>
    </source>
</reference>
<evidence type="ECO:0000313" key="2">
    <source>
        <dbReference type="EMBL" id="KAK4291246.1"/>
    </source>
</evidence>
<dbReference type="AlphaFoldDB" id="A0AAE1TN80"/>
<sequence>MVEDWRREDKEVGGRKGKTGRRTDRHLSPTLLSHFPPPFASSPPASSPPASSPPASFPPPLLHLPSLHLPSLHLPPLHLPSGDPQYRYFCLESGRRTLKFLITG</sequence>
<feature type="compositionally biased region" description="Basic and acidic residues" evidence="1">
    <location>
        <begin position="1"/>
        <end position="14"/>
    </location>
</feature>
<feature type="region of interest" description="Disordered" evidence="1">
    <location>
        <begin position="1"/>
        <end position="60"/>
    </location>
</feature>
<dbReference type="Proteomes" id="UP001292094">
    <property type="component" value="Unassembled WGS sequence"/>
</dbReference>
<protein>
    <submittedName>
        <fullName evidence="2">Uncharacterized protein</fullName>
    </submittedName>
</protein>